<evidence type="ECO:0000256" key="1">
    <source>
        <dbReference type="PROSITE-ProRule" id="PRU00182"/>
    </source>
</evidence>
<dbReference type="Proteomes" id="UP000886741">
    <property type="component" value="Unassembled WGS sequence"/>
</dbReference>
<feature type="domain" description="RNA-binding S4" evidence="2">
    <location>
        <begin position="186"/>
        <end position="243"/>
    </location>
</feature>
<dbReference type="InterPro" id="IPR040591">
    <property type="entry name" value="RqcP2_RBD"/>
</dbReference>
<evidence type="ECO:0000313" key="3">
    <source>
        <dbReference type="EMBL" id="HIS64750.1"/>
    </source>
</evidence>
<organism evidence="3 4">
    <name type="scientific">Candidatus Avoscillospira avistercoris</name>
    <dbReference type="NCBI Taxonomy" id="2840707"/>
    <lineage>
        <taxon>Bacteria</taxon>
        <taxon>Bacillati</taxon>
        <taxon>Bacillota</taxon>
        <taxon>Clostridia</taxon>
        <taxon>Eubacteriales</taxon>
        <taxon>Oscillospiraceae</taxon>
        <taxon>Oscillospiraceae incertae sedis</taxon>
        <taxon>Candidatus Avoscillospira</taxon>
    </lineage>
</organism>
<dbReference type="SMART" id="SM00363">
    <property type="entry name" value="S4"/>
    <property type="match status" value="1"/>
</dbReference>
<reference evidence="3" key="2">
    <citation type="journal article" date="2021" name="PeerJ">
        <title>Extensive microbial diversity within the chicken gut microbiome revealed by metagenomics and culture.</title>
        <authorList>
            <person name="Gilroy R."/>
            <person name="Ravi A."/>
            <person name="Getino M."/>
            <person name="Pursley I."/>
            <person name="Horton D.L."/>
            <person name="Alikhan N.F."/>
            <person name="Baker D."/>
            <person name="Gharbi K."/>
            <person name="Hall N."/>
            <person name="Watson M."/>
            <person name="Adriaenssens E.M."/>
            <person name="Foster-Nyarko E."/>
            <person name="Jarju S."/>
            <person name="Secka A."/>
            <person name="Antonio M."/>
            <person name="Oren A."/>
            <person name="Chaudhuri R.R."/>
            <person name="La Ragione R."/>
            <person name="Hildebrand F."/>
            <person name="Pallen M.J."/>
        </authorList>
    </citation>
    <scope>NUCLEOTIDE SEQUENCE</scope>
    <source>
        <strain evidence="3">ChiBcec16-1751</strain>
    </source>
</reference>
<dbReference type="GO" id="GO:0003723">
    <property type="term" value="F:RNA binding"/>
    <property type="evidence" value="ECO:0007669"/>
    <property type="project" value="UniProtKB-KW"/>
</dbReference>
<dbReference type="PANTHER" id="PTHR13633:SF3">
    <property type="entry name" value="MITOCHONDRIAL TRANSCRIPTION RESCUE FACTOR 1"/>
    <property type="match status" value="1"/>
</dbReference>
<dbReference type="EMBL" id="DVJJ01000079">
    <property type="protein sequence ID" value="HIS64750.1"/>
    <property type="molecule type" value="Genomic_DNA"/>
</dbReference>
<dbReference type="CDD" id="cd00165">
    <property type="entry name" value="S4"/>
    <property type="match status" value="1"/>
</dbReference>
<evidence type="ECO:0000313" key="4">
    <source>
        <dbReference type="Proteomes" id="UP000886741"/>
    </source>
</evidence>
<accession>A0A9D1JSX7</accession>
<dbReference type="InterPro" id="IPR002942">
    <property type="entry name" value="S4_RNA-bd"/>
</dbReference>
<dbReference type="InterPro" id="IPR012677">
    <property type="entry name" value="Nucleotide-bd_a/b_plait_sf"/>
</dbReference>
<dbReference type="Gene3D" id="3.10.290.10">
    <property type="entry name" value="RNA-binding S4 domain"/>
    <property type="match status" value="1"/>
</dbReference>
<dbReference type="Gene3D" id="3.30.1370.160">
    <property type="match status" value="1"/>
</dbReference>
<sequence>MDKQTAIAKLAESDEDKILLARVYDRMTAAEQRCIPAASCFLTAREQVLVQRLLPHLPLHFFGGCDGAERAVCCYLPEYLEPADWFHSDDGPICAVRATFYEKDEVTHRDVLGALMGSGIKRETVGDLYVQPGRCDFLVTREILPYVMQNLTSAGRTKLHLTELALDALEPPVQAVREIRDTVSTLRLDAVVSSGFGLSRGKASACIESGKASLNALPCTKPDRTVSEGDVISVRGLGKLELAQVLGTTKKGRTGILIRRYV</sequence>
<dbReference type="Pfam" id="PF17774">
    <property type="entry name" value="YlmH_RBD"/>
    <property type="match status" value="1"/>
</dbReference>
<dbReference type="SUPFAM" id="SSF55174">
    <property type="entry name" value="Alpha-L RNA-binding motif"/>
    <property type="match status" value="1"/>
</dbReference>
<protein>
    <submittedName>
        <fullName evidence="3">RNA-binding protein</fullName>
    </submittedName>
</protein>
<reference evidence="3" key="1">
    <citation type="submission" date="2020-10" db="EMBL/GenBank/DDBJ databases">
        <authorList>
            <person name="Gilroy R."/>
        </authorList>
    </citation>
    <scope>NUCLEOTIDE SEQUENCE</scope>
    <source>
        <strain evidence="3">ChiBcec16-1751</strain>
    </source>
</reference>
<name>A0A9D1JSX7_9FIRM</name>
<comment type="caution">
    <text evidence="3">The sequence shown here is derived from an EMBL/GenBank/DDBJ whole genome shotgun (WGS) entry which is preliminary data.</text>
</comment>
<gene>
    <name evidence="3" type="ORF">IAA83_05185</name>
</gene>
<dbReference type="Pfam" id="PF01479">
    <property type="entry name" value="S4"/>
    <property type="match status" value="1"/>
</dbReference>
<dbReference type="PANTHER" id="PTHR13633">
    <property type="entry name" value="MITOCHONDRIAL TRANSCRIPTION RESCUE FACTOR 1"/>
    <property type="match status" value="1"/>
</dbReference>
<dbReference type="PROSITE" id="PS50889">
    <property type="entry name" value="S4"/>
    <property type="match status" value="1"/>
</dbReference>
<dbReference type="AlphaFoldDB" id="A0A9D1JSX7"/>
<evidence type="ECO:0000259" key="2">
    <source>
        <dbReference type="SMART" id="SM00363"/>
    </source>
</evidence>
<dbReference type="InterPro" id="IPR036986">
    <property type="entry name" value="S4_RNA-bd_sf"/>
</dbReference>
<proteinExistence type="predicted"/>
<keyword evidence="1" id="KW-0694">RNA-binding</keyword>
<dbReference type="Gene3D" id="3.30.70.330">
    <property type="match status" value="1"/>
</dbReference>